<accession>A0A7S4CWD2</accession>
<evidence type="ECO:0000313" key="2">
    <source>
        <dbReference type="EMBL" id="CAE0807541.1"/>
    </source>
</evidence>
<dbReference type="Gene3D" id="1.20.5.190">
    <property type="match status" value="1"/>
</dbReference>
<organism evidence="2">
    <name type="scientific">Eutreptiella gymnastica</name>
    <dbReference type="NCBI Taxonomy" id="73025"/>
    <lineage>
        <taxon>Eukaryota</taxon>
        <taxon>Discoba</taxon>
        <taxon>Euglenozoa</taxon>
        <taxon>Euglenida</taxon>
        <taxon>Spirocuta</taxon>
        <taxon>Euglenophyceae</taxon>
        <taxon>Eutreptiales</taxon>
        <taxon>Eutreptiaceae</taxon>
        <taxon>Eutreptiella</taxon>
    </lineage>
</organism>
<gene>
    <name evidence="2" type="ORF">EGYM00163_LOCUS18670</name>
</gene>
<dbReference type="SMART" id="SM00015">
    <property type="entry name" value="IQ"/>
    <property type="match status" value="6"/>
</dbReference>
<dbReference type="InterPro" id="IPR000048">
    <property type="entry name" value="IQ_motif_EF-hand-BS"/>
</dbReference>
<feature type="region of interest" description="Disordered" evidence="1">
    <location>
        <begin position="117"/>
        <end position="141"/>
    </location>
</feature>
<protein>
    <submittedName>
        <fullName evidence="2">Uncharacterized protein</fullName>
    </submittedName>
</protein>
<dbReference type="PROSITE" id="PS50096">
    <property type="entry name" value="IQ"/>
    <property type="match status" value="5"/>
</dbReference>
<name>A0A7S4CWD2_9EUGL</name>
<evidence type="ECO:0000256" key="1">
    <source>
        <dbReference type="SAM" id="MobiDB-lite"/>
    </source>
</evidence>
<dbReference type="Pfam" id="PF00612">
    <property type="entry name" value="IQ"/>
    <property type="match status" value="3"/>
</dbReference>
<proteinExistence type="predicted"/>
<reference evidence="2" key="1">
    <citation type="submission" date="2021-01" db="EMBL/GenBank/DDBJ databases">
        <authorList>
            <person name="Corre E."/>
            <person name="Pelletier E."/>
            <person name="Niang G."/>
            <person name="Scheremetjew M."/>
            <person name="Finn R."/>
            <person name="Kale V."/>
            <person name="Holt S."/>
            <person name="Cochrane G."/>
            <person name="Meng A."/>
            <person name="Brown T."/>
            <person name="Cohen L."/>
        </authorList>
    </citation>
    <scope>NUCLEOTIDE SEQUENCE</scope>
    <source>
        <strain evidence="2">CCMP1594</strain>
    </source>
</reference>
<dbReference type="EMBL" id="HBJA01052712">
    <property type="protein sequence ID" value="CAE0807541.1"/>
    <property type="molecule type" value="Transcribed_RNA"/>
</dbReference>
<sequence>MEEAQGLGAMWAEQGVRVRRQFESRCRAFEAQEEVARATVAAGQRAAWADILQSEADSQAAVQYVTASTRLSTPESAAVSSIDARSDSSSDAVAPTLGVQLQCAPTPDPMKALARTPRRRLSSVPPQFEPAPLAPPERVEDRAATQVQKVYRSWRVRRELLSAFRQKEDYIRAQATRLQCAWRAYLARREAKILRLKRAEAQARVAVQYEEDCWWRGAQNTHWTGGEQAVQQWRARMALLEDLRWQLKTCLSDQNWQRFQALEVEEKEWLAIQQAFVAEGHALGQQCQQAIEDERVWMMVEEQHLRWHITAEVLDDRMDWVCHAKRLMERHALQQGAGPFDAFLTGLEVLTRCDIWDDEERAAQALWLIHDSQVLAQSEMRSRKRQLAEERWGWNDVISLHQSGCASHEQRQESALKIQKVYRGSRGRQERRRRERLLHETRAAALLQRLGRGLGARAALAPLGHCLKCEKARRRLLCFDELRERQGLVLARRSIRHDAAVRVQCAWRGAVARQWRKETLARVHQWEEEAAVLMRAEQTAREAVRTSYVNLWESLMAERQRNEAEVQYVLDLVPRLRRQREEQWEQKERDELMRHSKGVLLGLVYLWRRRRRERLELKTLEARSLEEEAHFKTFCAQKIWSAWRLYLFNRDLRPTFRMLRDEKRHFAHAERVDRQLLQSQEASAFGEAWEWLQIRTGQWPWRNPATVERVHEVGEQAIQDEEATERRQLATRARQNMQRLEAEGQVYSVPPSFWPQRYREQAATTIAACRRGILARRRIRARVADYQERKFFFRSESLRRSAIVREEQQEWAAQWHSDLHPVAAASKPTERPFHVAHPLHDLSKAVQCVAEHVHPAVIDPVKQMQKSQARMQTAAPGVRYIAAQLQQAKNGVYASALHLNGTPAVLRKGRVQPTLQPVSSLSPAASARLPAAPSPARHGLLPQLSHRTSLDWTLSTRRSLDGTITSLNYTLPSLLETTLASEPRHSALDTSLGAESRCSALEATLGPESTFGPASAVGPGFTPLQRRALADPRWL</sequence>
<dbReference type="AlphaFoldDB" id="A0A7S4CWD2"/>